<dbReference type="InterPro" id="IPR036291">
    <property type="entry name" value="NAD(P)-bd_dom_sf"/>
</dbReference>
<dbReference type="InterPro" id="IPR013154">
    <property type="entry name" value="ADH-like_N"/>
</dbReference>
<dbReference type="Proteomes" id="UP000235786">
    <property type="component" value="Unassembled WGS sequence"/>
</dbReference>
<dbReference type="SUPFAM" id="SSF50129">
    <property type="entry name" value="GroES-like"/>
    <property type="match status" value="1"/>
</dbReference>
<sequence length="371" mass="38726">MAIYSPTSALVLHDIGSPLKLENITLASLQPNEAIVEIHATGICHTDLSCMSGVLPAATPNVLGHEGAGIVREIGSGVSHVASGDKVLLSYNFCASCESCIADHPAYCAHFVPLNFGGSRPDGSLCLKGTQDEDIHSNFFGQSSFSRHAIVAANSMVKVPADTDLRLYAPLGCGLQTGAGAVLNSLGVTKGSSLAVWGVGPVGLAAVMAGVIAGAKAIIAIDLQPARLELAKSLGATHTLDGGDENVVQKVVELSKSNGVNFAVDCTGVPKVVENMIHSLGTKGRGCTVGAPKPGAVASIDIFAHLIHGREYIGSTEGDCVPSKMIPFLIEQHKEGRFPLEKMIKYYEVKNFEQAFTDMAAAKTVKPVLVW</sequence>
<dbReference type="Pfam" id="PF08240">
    <property type="entry name" value="ADH_N"/>
    <property type="match status" value="1"/>
</dbReference>
<dbReference type="AlphaFoldDB" id="A0A2J6R0R3"/>
<dbReference type="FunFam" id="3.40.50.720:FF:000003">
    <property type="entry name" value="S-(hydroxymethyl)glutathione dehydrogenase"/>
    <property type="match status" value="1"/>
</dbReference>
<keyword evidence="4 6" id="KW-0862">Zinc</keyword>
<dbReference type="PROSITE" id="PS00059">
    <property type="entry name" value="ADH_ZINC"/>
    <property type="match status" value="1"/>
</dbReference>
<keyword evidence="9" id="KW-1185">Reference proteome</keyword>
<dbReference type="PANTHER" id="PTHR43350:SF11">
    <property type="entry name" value="ENOYL REDUCTASE (ER) DOMAIN-CONTAINING PROTEIN"/>
    <property type="match status" value="1"/>
</dbReference>
<organism evidence="8 9">
    <name type="scientific">Hyaloscypha variabilis (strain UAMH 11265 / GT02V1 / F)</name>
    <name type="common">Meliniomyces variabilis</name>
    <dbReference type="NCBI Taxonomy" id="1149755"/>
    <lineage>
        <taxon>Eukaryota</taxon>
        <taxon>Fungi</taxon>
        <taxon>Dikarya</taxon>
        <taxon>Ascomycota</taxon>
        <taxon>Pezizomycotina</taxon>
        <taxon>Leotiomycetes</taxon>
        <taxon>Helotiales</taxon>
        <taxon>Hyaloscyphaceae</taxon>
        <taxon>Hyaloscypha</taxon>
        <taxon>Hyaloscypha variabilis</taxon>
    </lineage>
</organism>
<dbReference type="GO" id="GO:0008270">
    <property type="term" value="F:zinc ion binding"/>
    <property type="evidence" value="ECO:0007669"/>
    <property type="project" value="InterPro"/>
</dbReference>
<dbReference type="PANTHER" id="PTHR43350">
    <property type="entry name" value="NAD-DEPENDENT ALCOHOL DEHYDROGENASE"/>
    <property type="match status" value="1"/>
</dbReference>
<gene>
    <name evidence="8" type="ORF">L207DRAFT_548577</name>
</gene>
<keyword evidence="5" id="KW-0560">Oxidoreductase</keyword>
<feature type="domain" description="Enoyl reductase (ER)" evidence="7">
    <location>
        <begin position="16"/>
        <end position="369"/>
    </location>
</feature>
<evidence type="ECO:0000256" key="4">
    <source>
        <dbReference type="ARBA" id="ARBA00022833"/>
    </source>
</evidence>
<evidence type="ECO:0000313" key="9">
    <source>
        <dbReference type="Proteomes" id="UP000235786"/>
    </source>
</evidence>
<dbReference type="STRING" id="1149755.A0A2J6R0R3"/>
<dbReference type="Gene3D" id="3.90.180.10">
    <property type="entry name" value="Medium-chain alcohol dehydrogenases, catalytic domain"/>
    <property type="match status" value="1"/>
</dbReference>
<dbReference type="InterPro" id="IPR013149">
    <property type="entry name" value="ADH-like_C"/>
</dbReference>
<evidence type="ECO:0000256" key="1">
    <source>
        <dbReference type="ARBA" id="ARBA00001947"/>
    </source>
</evidence>
<dbReference type="Pfam" id="PF00107">
    <property type="entry name" value="ADH_zinc_N"/>
    <property type="match status" value="1"/>
</dbReference>
<evidence type="ECO:0000313" key="8">
    <source>
        <dbReference type="EMBL" id="PMD32069.1"/>
    </source>
</evidence>
<evidence type="ECO:0000256" key="2">
    <source>
        <dbReference type="ARBA" id="ARBA00008072"/>
    </source>
</evidence>
<dbReference type="SMART" id="SM00829">
    <property type="entry name" value="PKS_ER"/>
    <property type="match status" value="1"/>
</dbReference>
<dbReference type="InterPro" id="IPR002328">
    <property type="entry name" value="ADH_Zn_CS"/>
</dbReference>
<dbReference type="EMBL" id="KZ613960">
    <property type="protein sequence ID" value="PMD32069.1"/>
    <property type="molecule type" value="Genomic_DNA"/>
</dbReference>
<evidence type="ECO:0000256" key="6">
    <source>
        <dbReference type="RuleBase" id="RU361277"/>
    </source>
</evidence>
<dbReference type="CDD" id="cd08278">
    <property type="entry name" value="benzyl_alcohol_DH"/>
    <property type="match status" value="1"/>
</dbReference>
<proteinExistence type="inferred from homology"/>
<dbReference type="OrthoDB" id="1560166at2759"/>
<evidence type="ECO:0000256" key="3">
    <source>
        <dbReference type="ARBA" id="ARBA00022723"/>
    </source>
</evidence>
<dbReference type="InterPro" id="IPR020843">
    <property type="entry name" value="ER"/>
</dbReference>
<comment type="cofactor">
    <cofactor evidence="1 6">
        <name>Zn(2+)</name>
        <dbReference type="ChEBI" id="CHEBI:29105"/>
    </cofactor>
</comment>
<accession>A0A2J6R0R3</accession>
<keyword evidence="3 6" id="KW-0479">Metal-binding</keyword>
<dbReference type="SUPFAM" id="SSF51735">
    <property type="entry name" value="NAD(P)-binding Rossmann-fold domains"/>
    <property type="match status" value="1"/>
</dbReference>
<evidence type="ECO:0000259" key="7">
    <source>
        <dbReference type="SMART" id="SM00829"/>
    </source>
</evidence>
<reference evidence="8 9" key="1">
    <citation type="submission" date="2016-04" db="EMBL/GenBank/DDBJ databases">
        <title>A degradative enzymes factory behind the ericoid mycorrhizal symbiosis.</title>
        <authorList>
            <consortium name="DOE Joint Genome Institute"/>
            <person name="Martino E."/>
            <person name="Morin E."/>
            <person name="Grelet G."/>
            <person name="Kuo A."/>
            <person name="Kohler A."/>
            <person name="Daghino S."/>
            <person name="Barry K."/>
            <person name="Choi C."/>
            <person name="Cichocki N."/>
            <person name="Clum A."/>
            <person name="Copeland A."/>
            <person name="Hainaut M."/>
            <person name="Haridas S."/>
            <person name="Labutti K."/>
            <person name="Lindquist E."/>
            <person name="Lipzen A."/>
            <person name="Khouja H.-R."/>
            <person name="Murat C."/>
            <person name="Ohm R."/>
            <person name="Olson A."/>
            <person name="Spatafora J."/>
            <person name="Veneault-Fourrey C."/>
            <person name="Henrissat B."/>
            <person name="Grigoriev I."/>
            <person name="Martin F."/>
            <person name="Perotto S."/>
        </authorList>
    </citation>
    <scope>NUCLEOTIDE SEQUENCE [LARGE SCALE GENOMIC DNA]</scope>
    <source>
        <strain evidence="8 9">F</strain>
    </source>
</reference>
<comment type="similarity">
    <text evidence="2 6">Belongs to the zinc-containing alcohol dehydrogenase family.</text>
</comment>
<dbReference type="Gene3D" id="3.40.50.720">
    <property type="entry name" value="NAD(P)-binding Rossmann-like Domain"/>
    <property type="match status" value="1"/>
</dbReference>
<evidence type="ECO:0000256" key="5">
    <source>
        <dbReference type="ARBA" id="ARBA00023002"/>
    </source>
</evidence>
<protein>
    <submittedName>
        <fullName evidence="8">Alcohol dehydrogenase</fullName>
    </submittedName>
</protein>
<dbReference type="GO" id="GO:0016491">
    <property type="term" value="F:oxidoreductase activity"/>
    <property type="evidence" value="ECO:0007669"/>
    <property type="project" value="UniProtKB-KW"/>
</dbReference>
<dbReference type="InterPro" id="IPR011032">
    <property type="entry name" value="GroES-like_sf"/>
</dbReference>
<name>A0A2J6R0R3_HYAVF</name>